<evidence type="ECO:0000313" key="4">
    <source>
        <dbReference type="Proteomes" id="UP000037737"/>
    </source>
</evidence>
<evidence type="ECO:0000256" key="1">
    <source>
        <dbReference type="ARBA" id="ARBA00008791"/>
    </source>
</evidence>
<protein>
    <submittedName>
        <fullName evidence="3">Universal stress protein UspA</fullName>
    </submittedName>
</protein>
<dbReference type="SUPFAM" id="SSF52402">
    <property type="entry name" value="Adenine nucleotide alpha hydrolases-like"/>
    <property type="match status" value="2"/>
</dbReference>
<dbReference type="PATRIC" id="fig|84292.3.peg.1973"/>
<keyword evidence="4" id="KW-1185">Reference proteome</keyword>
<accession>A0A0M9VKV5</accession>
<dbReference type="PANTHER" id="PTHR46268">
    <property type="entry name" value="STRESS RESPONSE PROTEIN NHAX"/>
    <property type="match status" value="1"/>
</dbReference>
<sequence length="296" mass="30823">MTGRLRLVVGYTATKAGKDAVAFASRFAAASGADLHLVQILPAEGRSVITPPNAAYDRYLEGQAREWLAEAAAAVPDTVEHAEHVRYAESFGEGLLETAEELSATHIVVGAADGGRRGRHRLGTTTNELLHVSDIPVILVPKGARKAPADAGLPRLTVAIGTRPGADALIDEAATLAAATGASVRLLSLVTVDLPASVDTGVIRIAGAAHADQVLQTAQAALSAGSASEVVVARGESIEDAVSHLEWEPGEIVLVGSSRLAQPKRLFLGSTAAKMLHELPVPMMVVPRTRKEEGQK</sequence>
<dbReference type="InterPro" id="IPR014729">
    <property type="entry name" value="Rossmann-like_a/b/a_fold"/>
</dbReference>
<organism evidence="3 4">
    <name type="scientific">Microbacterium aurantiacum</name>
    <dbReference type="NCBI Taxonomy" id="162393"/>
    <lineage>
        <taxon>Bacteria</taxon>
        <taxon>Bacillati</taxon>
        <taxon>Actinomycetota</taxon>
        <taxon>Actinomycetes</taxon>
        <taxon>Micrococcales</taxon>
        <taxon>Microbacteriaceae</taxon>
        <taxon>Microbacterium</taxon>
    </lineage>
</organism>
<feature type="domain" description="UspA" evidence="2">
    <location>
        <begin position="155"/>
        <end position="287"/>
    </location>
</feature>
<dbReference type="EMBL" id="LAVO01000010">
    <property type="protein sequence ID" value="KOS10492.1"/>
    <property type="molecule type" value="Genomic_DNA"/>
</dbReference>
<dbReference type="AlphaFoldDB" id="A0A0M9VKV5"/>
<dbReference type="CDD" id="cd00293">
    <property type="entry name" value="USP-like"/>
    <property type="match status" value="1"/>
</dbReference>
<comment type="caution">
    <text evidence="3">The sequence shown here is derived from an EMBL/GenBank/DDBJ whole genome shotgun (WGS) entry which is preliminary data.</text>
</comment>
<gene>
    <name evidence="3" type="ORF">XI38_09670</name>
</gene>
<comment type="similarity">
    <text evidence="1">Belongs to the universal stress protein A family.</text>
</comment>
<dbReference type="KEGG" id="mcw:A8L33_00205"/>
<proteinExistence type="inferred from homology"/>
<dbReference type="Pfam" id="PF00582">
    <property type="entry name" value="Usp"/>
    <property type="match status" value="2"/>
</dbReference>
<feature type="domain" description="UspA" evidence="2">
    <location>
        <begin position="6"/>
        <end position="141"/>
    </location>
</feature>
<evidence type="ECO:0000259" key="2">
    <source>
        <dbReference type="Pfam" id="PF00582"/>
    </source>
</evidence>
<name>A0A0M9VKV5_9MICO</name>
<dbReference type="Gene3D" id="3.40.50.620">
    <property type="entry name" value="HUPs"/>
    <property type="match status" value="2"/>
</dbReference>
<dbReference type="Proteomes" id="UP000037737">
    <property type="component" value="Unassembled WGS sequence"/>
</dbReference>
<dbReference type="PANTHER" id="PTHR46268:SF6">
    <property type="entry name" value="UNIVERSAL STRESS PROTEIN UP12"/>
    <property type="match status" value="1"/>
</dbReference>
<evidence type="ECO:0000313" key="3">
    <source>
        <dbReference type="EMBL" id="KOS10492.1"/>
    </source>
</evidence>
<dbReference type="InterPro" id="IPR006016">
    <property type="entry name" value="UspA"/>
</dbReference>
<dbReference type="OrthoDB" id="5242641at2"/>
<reference evidence="3" key="1">
    <citation type="submission" date="2015-04" db="EMBL/GenBank/DDBJ databases">
        <title>Complete genome sequence of Microbacterium chocolatum SIT 101, a bacterium enantioselectively hydrolyzing mesomeric diesters.</title>
        <authorList>
            <person name="Li X."/>
            <person name="Xu Y."/>
        </authorList>
    </citation>
    <scope>NUCLEOTIDE SEQUENCE [LARGE SCALE GENOMIC DNA]</scope>
    <source>
        <strain evidence="3">SIT 101</strain>
    </source>
</reference>